<dbReference type="EMBL" id="VSRR010003304">
    <property type="protein sequence ID" value="MPC35568.1"/>
    <property type="molecule type" value="Genomic_DNA"/>
</dbReference>
<sequence>MVMPSWSRVRISSLGAGEECYSCVRCEVQGGQRGEEHGAWRLSTHREAPTPPTRCSGHMFSGSVALRGESGQWLERTMCLVPRSLESLDEVRRRAARVSVAGCSPLGCCAVVFLTVWWNCDNLSVGSSKGPAAQTDAGQPVLAGRGMLHIP</sequence>
<comment type="caution">
    <text evidence="2">The sequence shown here is derived from an EMBL/GenBank/DDBJ whole genome shotgun (WGS) entry which is preliminary data.</text>
</comment>
<keyword evidence="3" id="KW-1185">Reference proteome</keyword>
<feature type="transmembrane region" description="Helical" evidence="1">
    <location>
        <begin position="98"/>
        <end position="118"/>
    </location>
</feature>
<gene>
    <name evidence="2" type="ORF">E2C01_028993</name>
</gene>
<accession>A0A5B7EQL7</accession>
<dbReference type="Proteomes" id="UP000324222">
    <property type="component" value="Unassembled WGS sequence"/>
</dbReference>
<keyword evidence="1" id="KW-0472">Membrane</keyword>
<dbReference type="AlphaFoldDB" id="A0A5B7EQL7"/>
<proteinExistence type="predicted"/>
<name>A0A5B7EQL7_PORTR</name>
<evidence type="ECO:0000313" key="2">
    <source>
        <dbReference type="EMBL" id="MPC35568.1"/>
    </source>
</evidence>
<reference evidence="2 3" key="1">
    <citation type="submission" date="2019-05" db="EMBL/GenBank/DDBJ databases">
        <title>Another draft genome of Portunus trituberculatus and its Hox gene families provides insights of decapod evolution.</title>
        <authorList>
            <person name="Jeong J.-H."/>
            <person name="Song I."/>
            <person name="Kim S."/>
            <person name="Choi T."/>
            <person name="Kim D."/>
            <person name="Ryu S."/>
            <person name="Kim W."/>
        </authorList>
    </citation>
    <scope>NUCLEOTIDE SEQUENCE [LARGE SCALE GENOMIC DNA]</scope>
    <source>
        <tissue evidence="2">Muscle</tissue>
    </source>
</reference>
<organism evidence="2 3">
    <name type="scientific">Portunus trituberculatus</name>
    <name type="common">Swimming crab</name>
    <name type="synonym">Neptunus trituberculatus</name>
    <dbReference type="NCBI Taxonomy" id="210409"/>
    <lineage>
        <taxon>Eukaryota</taxon>
        <taxon>Metazoa</taxon>
        <taxon>Ecdysozoa</taxon>
        <taxon>Arthropoda</taxon>
        <taxon>Crustacea</taxon>
        <taxon>Multicrustacea</taxon>
        <taxon>Malacostraca</taxon>
        <taxon>Eumalacostraca</taxon>
        <taxon>Eucarida</taxon>
        <taxon>Decapoda</taxon>
        <taxon>Pleocyemata</taxon>
        <taxon>Brachyura</taxon>
        <taxon>Eubrachyura</taxon>
        <taxon>Portunoidea</taxon>
        <taxon>Portunidae</taxon>
        <taxon>Portuninae</taxon>
        <taxon>Portunus</taxon>
    </lineage>
</organism>
<keyword evidence="1" id="KW-1133">Transmembrane helix</keyword>
<keyword evidence="1" id="KW-0812">Transmembrane</keyword>
<evidence type="ECO:0000256" key="1">
    <source>
        <dbReference type="SAM" id="Phobius"/>
    </source>
</evidence>
<protein>
    <submittedName>
        <fullName evidence="2">Uncharacterized protein</fullName>
    </submittedName>
</protein>
<evidence type="ECO:0000313" key="3">
    <source>
        <dbReference type="Proteomes" id="UP000324222"/>
    </source>
</evidence>